<protein>
    <submittedName>
        <fullName evidence="1">Uncharacterized protein</fullName>
    </submittedName>
</protein>
<evidence type="ECO:0000313" key="2">
    <source>
        <dbReference type="Proteomes" id="UP001066276"/>
    </source>
</evidence>
<comment type="caution">
    <text evidence="1">The sequence shown here is derived from an EMBL/GenBank/DDBJ whole genome shotgun (WGS) entry which is preliminary data.</text>
</comment>
<dbReference type="Proteomes" id="UP001066276">
    <property type="component" value="Chromosome 1_1"/>
</dbReference>
<accession>A0AAV7X042</accession>
<organism evidence="1 2">
    <name type="scientific">Pleurodeles waltl</name>
    <name type="common">Iberian ribbed newt</name>
    <dbReference type="NCBI Taxonomy" id="8319"/>
    <lineage>
        <taxon>Eukaryota</taxon>
        <taxon>Metazoa</taxon>
        <taxon>Chordata</taxon>
        <taxon>Craniata</taxon>
        <taxon>Vertebrata</taxon>
        <taxon>Euteleostomi</taxon>
        <taxon>Amphibia</taxon>
        <taxon>Batrachia</taxon>
        <taxon>Caudata</taxon>
        <taxon>Salamandroidea</taxon>
        <taxon>Salamandridae</taxon>
        <taxon>Pleurodelinae</taxon>
        <taxon>Pleurodeles</taxon>
    </lineage>
</organism>
<dbReference type="AlphaFoldDB" id="A0AAV7X042"/>
<evidence type="ECO:0000313" key="1">
    <source>
        <dbReference type="EMBL" id="KAJ1217479.1"/>
    </source>
</evidence>
<gene>
    <name evidence="1" type="ORF">NDU88_005073</name>
</gene>
<sequence>MPPDFLTDMAFRVTLGTELGWYLAGNWGSMETRAMDWEALKVIFRGTWFEMQCGVWQQIDVDIKGQEQSLAQLNKDEAGSATTRREVLRTQLDLQKLWESPDKHTLTSYH</sequence>
<dbReference type="EMBL" id="JANPWB010000001">
    <property type="protein sequence ID" value="KAJ1217479.1"/>
    <property type="molecule type" value="Genomic_DNA"/>
</dbReference>
<reference evidence="1" key="1">
    <citation type="journal article" date="2022" name="bioRxiv">
        <title>Sequencing and chromosome-scale assembly of the giantPleurodeles waltlgenome.</title>
        <authorList>
            <person name="Brown T."/>
            <person name="Elewa A."/>
            <person name="Iarovenko S."/>
            <person name="Subramanian E."/>
            <person name="Araus A.J."/>
            <person name="Petzold A."/>
            <person name="Susuki M."/>
            <person name="Suzuki K.-i.T."/>
            <person name="Hayashi T."/>
            <person name="Toyoda A."/>
            <person name="Oliveira C."/>
            <person name="Osipova E."/>
            <person name="Leigh N.D."/>
            <person name="Simon A."/>
            <person name="Yun M.H."/>
        </authorList>
    </citation>
    <scope>NUCLEOTIDE SEQUENCE</scope>
    <source>
        <strain evidence="1">20211129_DDA</strain>
        <tissue evidence="1">Liver</tissue>
    </source>
</reference>
<keyword evidence="2" id="KW-1185">Reference proteome</keyword>
<proteinExistence type="predicted"/>
<name>A0AAV7X042_PLEWA</name>